<dbReference type="HOGENOM" id="CLU_1195420_0_0_1"/>
<keyword evidence="1" id="KW-1133">Transmembrane helix</keyword>
<accession>A0A015K6N1</accession>
<feature type="transmembrane region" description="Helical" evidence="1">
    <location>
        <begin position="104"/>
        <end position="120"/>
    </location>
</feature>
<dbReference type="EMBL" id="JEMT01012486">
    <property type="protein sequence ID" value="EXX75230.1"/>
    <property type="molecule type" value="Genomic_DNA"/>
</dbReference>
<comment type="caution">
    <text evidence="2">The sequence shown here is derived from an EMBL/GenBank/DDBJ whole genome shotgun (WGS) entry which is preliminary data.</text>
</comment>
<feature type="transmembrane region" description="Helical" evidence="1">
    <location>
        <begin position="260"/>
        <end position="283"/>
    </location>
</feature>
<dbReference type="Proteomes" id="UP000022910">
    <property type="component" value="Unassembled WGS sequence"/>
</dbReference>
<feature type="transmembrane region" description="Helical" evidence="1">
    <location>
        <begin position="204"/>
        <end position="226"/>
    </location>
</feature>
<keyword evidence="1" id="KW-0812">Transmembrane</keyword>
<protein>
    <submittedName>
        <fullName evidence="2">Uncharacterized protein</fullName>
    </submittedName>
</protein>
<dbReference type="AlphaFoldDB" id="A0A015K6N1"/>
<feature type="transmembrane region" description="Helical" evidence="1">
    <location>
        <begin position="12"/>
        <end position="29"/>
    </location>
</feature>
<name>A0A015K6N1_RHIIW</name>
<keyword evidence="3" id="KW-1185">Reference proteome</keyword>
<evidence type="ECO:0000313" key="3">
    <source>
        <dbReference type="Proteomes" id="UP000022910"/>
    </source>
</evidence>
<reference evidence="2 3" key="1">
    <citation type="submission" date="2014-02" db="EMBL/GenBank/DDBJ databases">
        <title>Single nucleus genome sequencing reveals high similarity among nuclei of an endomycorrhizal fungus.</title>
        <authorList>
            <person name="Lin K."/>
            <person name="Geurts R."/>
            <person name="Zhang Z."/>
            <person name="Limpens E."/>
            <person name="Saunders D.G."/>
            <person name="Mu D."/>
            <person name="Pang E."/>
            <person name="Cao H."/>
            <person name="Cha H."/>
            <person name="Lin T."/>
            <person name="Zhou Q."/>
            <person name="Shang Y."/>
            <person name="Li Y."/>
            <person name="Ivanov S."/>
            <person name="Sharma T."/>
            <person name="Velzen R.V."/>
            <person name="Ruijter N.D."/>
            <person name="Aanen D.K."/>
            <person name="Win J."/>
            <person name="Kamoun S."/>
            <person name="Bisseling T."/>
            <person name="Huang S."/>
        </authorList>
    </citation>
    <scope>NUCLEOTIDE SEQUENCE [LARGE SCALE GENOMIC DNA]</scope>
    <source>
        <strain evidence="3">DAOM197198w</strain>
    </source>
</reference>
<proteinExistence type="predicted"/>
<sequence>MEVQFIRYLQKNKTFHLLSLLLLILIIYYDKNHALNYIFVSVEAYLYIFTYDMVISRSVTNYDSSSDHVYTNAIRKRNYEFIGVRLFIAFIFIMYILADILPNVSSLFVWLFILVPMVYFHQFYQFKVLFDFSYFCPPLEGCFRILTIAFPCIFCGSKDSRILVSIILFFLLVSMHKIRRLVRTSYSRATHNIKDIEENQYDKIVLYLIFFLSLYNSIPMFLYFIIANFLTRKVFFRVNFGGEGEERITMWGLSWPCDALVSPMDFGVIYISFALSVISIVFYN</sequence>
<evidence type="ECO:0000256" key="1">
    <source>
        <dbReference type="SAM" id="Phobius"/>
    </source>
</evidence>
<feature type="transmembrane region" description="Helical" evidence="1">
    <location>
        <begin position="160"/>
        <end position="178"/>
    </location>
</feature>
<dbReference type="OrthoDB" id="2351035at2759"/>
<keyword evidence="1" id="KW-0472">Membrane</keyword>
<feature type="transmembrane region" description="Helical" evidence="1">
    <location>
        <begin position="79"/>
        <end position="98"/>
    </location>
</feature>
<organism evidence="2 3">
    <name type="scientific">Rhizophagus irregularis (strain DAOM 197198w)</name>
    <name type="common">Glomus intraradices</name>
    <dbReference type="NCBI Taxonomy" id="1432141"/>
    <lineage>
        <taxon>Eukaryota</taxon>
        <taxon>Fungi</taxon>
        <taxon>Fungi incertae sedis</taxon>
        <taxon>Mucoromycota</taxon>
        <taxon>Glomeromycotina</taxon>
        <taxon>Glomeromycetes</taxon>
        <taxon>Glomerales</taxon>
        <taxon>Glomeraceae</taxon>
        <taxon>Rhizophagus</taxon>
    </lineage>
</organism>
<evidence type="ECO:0000313" key="2">
    <source>
        <dbReference type="EMBL" id="EXX75230.1"/>
    </source>
</evidence>
<gene>
    <name evidence="2" type="ORF">RirG_043540</name>
</gene>
<feature type="transmembrane region" description="Helical" evidence="1">
    <location>
        <begin position="35"/>
        <end position="55"/>
    </location>
</feature>